<dbReference type="InterPro" id="IPR035075">
    <property type="entry name" value="PRMT5"/>
</dbReference>
<dbReference type="AlphaFoldDB" id="A0A0C2MJ00"/>
<feature type="binding site" evidence="6">
    <location>
        <position position="230"/>
    </location>
    <ligand>
        <name>S-adenosyl-L-methionine</name>
        <dbReference type="ChEBI" id="CHEBI:59789"/>
    </ligand>
</feature>
<gene>
    <name evidence="11" type="ORF">RF11_03193</name>
</gene>
<dbReference type="SUPFAM" id="SSF53335">
    <property type="entry name" value="S-adenosyl-L-methionine-dependent methyltransferases"/>
    <property type="match status" value="1"/>
</dbReference>
<dbReference type="GO" id="GO:0032259">
    <property type="term" value="P:methylation"/>
    <property type="evidence" value="ECO:0007669"/>
    <property type="project" value="UniProtKB-KW"/>
</dbReference>
<feature type="domain" description="PRMT5 arginine-N-methyltransferase" evidence="8">
    <location>
        <begin position="208"/>
        <end position="301"/>
    </location>
</feature>
<dbReference type="InterPro" id="IPR025799">
    <property type="entry name" value="Arg_MeTrfase"/>
</dbReference>
<evidence type="ECO:0000256" key="7">
    <source>
        <dbReference type="PIRSR" id="PIRSR015894-3"/>
    </source>
</evidence>
<protein>
    <recommendedName>
        <fullName evidence="1">Protein arginine N-methyltransferase 5</fullName>
    </recommendedName>
</protein>
<keyword evidence="3 11" id="KW-0808">Transferase</keyword>
<dbReference type="GO" id="GO:0006355">
    <property type="term" value="P:regulation of DNA-templated transcription"/>
    <property type="evidence" value="ECO:0007669"/>
    <property type="project" value="TreeGrafter"/>
</dbReference>
<dbReference type="Proteomes" id="UP000031668">
    <property type="component" value="Unassembled WGS sequence"/>
</dbReference>
<evidence type="ECO:0000256" key="5">
    <source>
        <dbReference type="PIRSR" id="PIRSR015894-1"/>
    </source>
</evidence>
<accession>A0A0C2MJ00</accession>
<evidence type="ECO:0000256" key="4">
    <source>
        <dbReference type="ARBA" id="ARBA00022691"/>
    </source>
</evidence>
<comment type="caution">
    <text evidence="11">The sequence shown here is derived from an EMBL/GenBank/DDBJ whole genome shotgun (WGS) entry which is preliminary data.</text>
</comment>
<name>A0A0C2MJ00_THEKT</name>
<dbReference type="InterPro" id="IPR035247">
    <property type="entry name" value="PRMT5_TIM"/>
</dbReference>
<proteinExistence type="predicted"/>
<feature type="active site" description="Proton donor/acceptor" evidence="5">
    <location>
        <position position="313"/>
    </location>
</feature>
<evidence type="ECO:0000256" key="3">
    <source>
        <dbReference type="ARBA" id="ARBA00022679"/>
    </source>
</evidence>
<dbReference type="GO" id="GO:0005829">
    <property type="term" value="C:cytosol"/>
    <property type="evidence" value="ECO:0007669"/>
    <property type="project" value="TreeGrafter"/>
</dbReference>
<reference evidence="11 12" key="1">
    <citation type="journal article" date="2014" name="Genome Biol. Evol.">
        <title>The genome of the myxosporean Thelohanellus kitauei shows adaptations to nutrient acquisition within its fish host.</title>
        <authorList>
            <person name="Yang Y."/>
            <person name="Xiong J."/>
            <person name="Zhou Z."/>
            <person name="Huo F."/>
            <person name="Miao W."/>
            <person name="Ran C."/>
            <person name="Liu Y."/>
            <person name="Zhang J."/>
            <person name="Feng J."/>
            <person name="Wang M."/>
            <person name="Wang M."/>
            <person name="Wang L."/>
            <person name="Yao B."/>
        </authorList>
    </citation>
    <scope>NUCLEOTIDE SEQUENCE [LARGE SCALE GENOMIC DNA]</scope>
    <source>
        <strain evidence="11">Wuqing</strain>
    </source>
</reference>
<evidence type="ECO:0000313" key="12">
    <source>
        <dbReference type="Proteomes" id="UP000031668"/>
    </source>
</evidence>
<dbReference type="Pfam" id="PF05185">
    <property type="entry name" value="PRMT5"/>
    <property type="match status" value="2"/>
</dbReference>
<evidence type="ECO:0000256" key="1">
    <source>
        <dbReference type="ARBA" id="ARBA00018777"/>
    </source>
</evidence>
<evidence type="ECO:0000256" key="6">
    <source>
        <dbReference type="PIRSR" id="PIRSR015894-2"/>
    </source>
</evidence>
<organism evidence="11 12">
    <name type="scientific">Thelohanellus kitauei</name>
    <name type="common">Myxosporean</name>
    <dbReference type="NCBI Taxonomy" id="669202"/>
    <lineage>
        <taxon>Eukaryota</taxon>
        <taxon>Metazoa</taxon>
        <taxon>Cnidaria</taxon>
        <taxon>Myxozoa</taxon>
        <taxon>Myxosporea</taxon>
        <taxon>Bivalvulida</taxon>
        <taxon>Platysporina</taxon>
        <taxon>Myxobolidae</taxon>
        <taxon>Thelohanellus</taxon>
    </lineage>
</organism>
<evidence type="ECO:0000313" key="11">
    <source>
        <dbReference type="EMBL" id="KII67061.1"/>
    </source>
</evidence>
<evidence type="ECO:0000256" key="2">
    <source>
        <dbReference type="ARBA" id="ARBA00022603"/>
    </source>
</evidence>
<keyword evidence="12" id="KW-1185">Reference proteome</keyword>
<dbReference type="InterPro" id="IPR029063">
    <property type="entry name" value="SAM-dependent_MTases_sf"/>
</dbReference>
<dbReference type="Pfam" id="PF17285">
    <property type="entry name" value="PRMT5_TIM"/>
    <property type="match status" value="1"/>
</dbReference>
<evidence type="ECO:0000259" key="9">
    <source>
        <dbReference type="Pfam" id="PF17285"/>
    </source>
</evidence>
<feature type="site" description="Critical for specifying symmetric addition of methyl groups" evidence="7">
    <location>
        <position position="233"/>
    </location>
</feature>
<dbReference type="GO" id="GO:0005634">
    <property type="term" value="C:nucleus"/>
    <property type="evidence" value="ECO:0007669"/>
    <property type="project" value="TreeGrafter"/>
</dbReference>
<keyword evidence="2 11" id="KW-0489">Methyltransferase</keyword>
<feature type="domain" description="PRMT5 oligomerisation" evidence="10">
    <location>
        <begin position="336"/>
        <end position="502"/>
    </location>
</feature>
<evidence type="ECO:0000259" key="10">
    <source>
        <dbReference type="Pfam" id="PF17286"/>
    </source>
</evidence>
<dbReference type="GO" id="GO:0016274">
    <property type="term" value="F:protein-arginine N-methyltransferase activity"/>
    <property type="evidence" value="ECO:0007669"/>
    <property type="project" value="InterPro"/>
</dbReference>
<feature type="domain" description="PRMT5 arginine-N-methyltransferase" evidence="8">
    <location>
        <begin position="303"/>
        <end position="333"/>
    </location>
</feature>
<dbReference type="PIRSF" id="PIRSF015894">
    <property type="entry name" value="Skb1_MeTrfase"/>
    <property type="match status" value="1"/>
</dbReference>
<feature type="binding site" evidence="6">
    <location>
        <begin position="239"/>
        <end position="240"/>
    </location>
    <ligand>
        <name>S-adenosyl-L-methionine</name>
        <dbReference type="ChEBI" id="CHEBI:59789"/>
    </ligand>
</feature>
<dbReference type="PANTHER" id="PTHR10738:SF0">
    <property type="entry name" value="PROTEIN ARGININE N-METHYLTRANSFERASE 5"/>
    <property type="match status" value="1"/>
</dbReference>
<feature type="domain" description="PRMT5 TIM barrel" evidence="9">
    <location>
        <begin position="22"/>
        <end position="194"/>
    </location>
</feature>
<dbReference type="Gene3D" id="3.40.50.150">
    <property type="entry name" value="Vaccinia Virus protein VP39"/>
    <property type="match status" value="2"/>
</dbReference>
<dbReference type="PANTHER" id="PTHR10738">
    <property type="entry name" value="PROTEIN ARGININE N-METHYLTRANSFERASE 5"/>
    <property type="match status" value="1"/>
</dbReference>
<evidence type="ECO:0000259" key="8">
    <source>
        <dbReference type="Pfam" id="PF05185"/>
    </source>
</evidence>
<dbReference type="OrthoDB" id="1368803at2759"/>
<dbReference type="Gene3D" id="3.20.20.150">
    <property type="entry name" value="Divalent-metal-dependent TIM barrel enzymes"/>
    <property type="match status" value="1"/>
</dbReference>
<dbReference type="InterPro" id="IPR035248">
    <property type="entry name" value="PRMT5_C"/>
</dbReference>
<dbReference type="OMA" id="ENCMING"/>
<sequence length="505" mass="57702">MINVNLTSWQFDSPLDDIDLTRKMQVMRKELDYACHLSVGYITIKIGRFSNIQCISQILAEFHSQTKLRAGILIMAEDPTVDSHQFDQFLGLMISYFGEITLLCDNIKNISFGFLLGTSQIHFSTIESLLTVKWLSVIVCADNFHPNMKGVPILPKPMKGVIRTLFMHKNTKVIVRTPEITENISQYINYIRRVETETQNSARFDPFEHYEDVLQTPLQPLAKNLESFIYEVFESDPIKYQQYEKALELYFNDCVQKGKAFINLLLIGAGRGPLIDCVIRAAAQNNVTFHLVALEKNENAFPTELLGSFGDNELSPECLENANRFTTDETVFIPSSYTSYLCPVSAPVVHDNIGQFRGSTGPDPFQSPYVVYLYTSQRLSSPEICFTFEHYVNGSRYCGDRYKSIKFTANVSGIVHGFAGYFSATLYKDVCLSINPQSETPKMFSWLPFFFPIINPFRIEKGRAVTISIWRRTSSTYVWYEWCIDSPFISPIHNSAGKHFHMLLN</sequence>
<dbReference type="InterPro" id="IPR007857">
    <property type="entry name" value="Arg_MeTrfase_PRMT5"/>
</dbReference>
<keyword evidence="4 6" id="KW-0949">S-adenosyl-L-methionine</keyword>
<dbReference type="Gene3D" id="2.70.160.11">
    <property type="entry name" value="Hnrnp arginine n-methyltransferase1"/>
    <property type="match status" value="1"/>
</dbReference>
<feature type="active site" description="Proton donor/acceptor" evidence="5">
    <location>
        <position position="304"/>
    </location>
</feature>
<dbReference type="Pfam" id="PF17286">
    <property type="entry name" value="PRMT5_C"/>
    <property type="match status" value="1"/>
</dbReference>
<dbReference type="EMBL" id="JWZT01003320">
    <property type="protein sequence ID" value="KII67061.1"/>
    <property type="molecule type" value="Genomic_DNA"/>
</dbReference>